<feature type="compositionally biased region" description="Polar residues" evidence="1">
    <location>
        <begin position="19"/>
        <end position="32"/>
    </location>
</feature>
<feature type="region of interest" description="Disordered" evidence="1">
    <location>
        <begin position="19"/>
        <end position="61"/>
    </location>
</feature>
<proteinExistence type="predicted"/>
<gene>
    <name evidence="2" type="ORF">CCAM_LOCUS13534</name>
</gene>
<dbReference type="EMBL" id="OOIL02001079">
    <property type="protein sequence ID" value="VFQ71758.1"/>
    <property type="molecule type" value="Genomic_DNA"/>
</dbReference>
<organism evidence="2 3">
    <name type="scientific">Cuscuta campestris</name>
    <dbReference type="NCBI Taxonomy" id="132261"/>
    <lineage>
        <taxon>Eukaryota</taxon>
        <taxon>Viridiplantae</taxon>
        <taxon>Streptophyta</taxon>
        <taxon>Embryophyta</taxon>
        <taxon>Tracheophyta</taxon>
        <taxon>Spermatophyta</taxon>
        <taxon>Magnoliopsida</taxon>
        <taxon>eudicotyledons</taxon>
        <taxon>Gunneridae</taxon>
        <taxon>Pentapetalae</taxon>
        <taxon>asterids</taxon>
        <taxon>lamiids</taxon>
        <taxon>Solanales</taxon>
        <taxon>Convolvulaceae</taxon>
        <taxon>Cuscuteae</taxon>
        <taxon>Cuscuta</taxon>
        <taxon>Cuscuta subgen. Grammica</taxon>
        <taxon>Cuscuta sect. Cleistogrammica</taxon>
    </lineage>
</organism>
<sequence>MNSMVVSYIFGDPLADQGASINPQDVPGSSNARVLDPYQDIKPPQGHHSSSLALVSGPKSGSDHFPNPLAAARQSCSKFCLSSCPCCGRNVAGNHKLRRKIFLSIHPSTLFL</sequence>
<evidence type="ECO:0000313" key="3">
    <source>
        <dbReference type="Proteomes" id="UP000595140"/>
    </source>
</evidence>
<keyword evidence="3" id="KW-1185">Reference proteome</keyword>
<name>A0A484L638_9ASTE</name>
<reference evidence="2 3" key="1">
    <citation type="submission" date="2018-04" db="EMBL/GenBank/DDBJ databases">
        <authorList>
            <person name="Vogel A."/>
        </authorList>
    </citation>
    <scope>NUCLEOTIDE SEQUENCE [LARGE SCALE GENOMIC DNA]</scope>
</reference>
<evidence type="ECO:0000256" key="1">
    <source>
        <dbReference type="SAM" id="MobiDB-lite"/>
    </source>
</evidence>
<evidence type="ECO:0000313" key="2">
    <source>
        <dbReference type="EMBL" id="VFQ71758.1"/>
    </source>
</evidence>
<accession>A0A484L638</accession>
<dbReference type="Proteomes" id="UP000595140">
    <property type="component" value="Unassembled WGS sequence"/>
</dbReference>
<protein>
    <submittedName>
        <fullName evidence="2">Uncharacterized protein</fullName>
    </submittedName>
</protein>
<dbReference type="AlphaFoldDB" id="A0A484L638"/>